<keyword evidence="3" id="KW-1185">Reference proteome</keyword>
<dbReference type="EMBL" id="JAUTWS010000020">
    <property type="protein sequence ID" value="MDO9710691.1"/>
    <property type="molecule type" value="Genomic_DNA"/>
</dbReference>
<evidence type="ECO:0000313" key="2">
    <source>
        <dbReference type="EMBL" id="MDO9710691.1"/>
    </source>
</evidence>
<feature type="compositionally biased region" description="Basic and acidic residues" evidence="1">
    <location>
        <begin position="53"/>
        <end position="62"/>
    </location>
</feature>
<sequence length="84" mass="8232">MMGGTRKGAPTPQGPEAAGPGNAHGAAPQDAPQPWGTDEAPFDPRGGSPAADPEARAEELLAQHRTGRAAAGDAGPEVAGKDPG</sequence>
<name>A0ABT9E3F0_9PROT</name>
<protein>
    <submittedName>
        <fullName evidence="2">Uncharacterized protein</fullName>
    </submittedName>
</protein>
<gene>
    <name evidence="2" type="ORF">Q7A36_20235</name>
</gene>
<evidence type="ECO:0000256" key="1">
    <source>
        <dbReference type="SAM" id="MobiDB-lite"/>
    </source>
</evidence>
<organism evidence="2 3">
    <name type="scientific">Paracraurococcus lichenis</name>
    <dbReference type="NCBI Taxonomy" id="3064888"/>
    <lineage>
        <taxon>Bacteria</taxon>
        <taxon>Pseudomonadati</taxon>
        <taxon>Pseudomonadota</taxon>
        <taxon>Alphaproteobacteria</taxon>
        <taxon>Acetobacterales</taxon>
        <taxon>Roseomonadaceae</taxon>
        <taxon>Paracraurococcus</taxon>
    </lineage>
</organism>
<feature type="compositionally biased region" description="Low complexity" evidence="1">
    <location>
        <begin position="14"/>
        <end position="28"/>
    </location>
</feature>
<comment type="caution">
    <text evidence="2">The sequence shown here is derived from an EMBL/GenBank/DDBJ whole genome shotgun (WGS) entry which is preliminary data.</text>
</comment>
<proteinExistence type="predicted"/>
<dbReference type="RefSeq" id="WP_305105551.1">
    <property type="nucleotide sequence ID" value="NZ_JAUTWS010000020.1"/>
</dbReference>
<evidence type="ECO:0000313" key="3">
    <source>
        <dbReference type="Proteomes" id="UP001243009"/>
    </source>
</evidence>
<feature type="region of interest" description="Disordered" evidence="1">
    <location>
        <begin position="1"/>
        <end position="84"/>
    </location>
</feature>
<accession>A0ABT9E3F0</accession>
<reference evidence="2 3" key="1">
    <citation type="submission" date="2023-08" db="EMBL/GenBank/DDBJ databases">
        <title>The draft genome sequence of Paracraurococcus sp. LOR1-02.</title>
        <authorList>
            <person name="Kingkaew E."/>
            <person name="Tanasupawat S."/>
        </authorList>
    </citation>
    <scope>NUCLEOTIDE SEQUENCE [LARGE SCALE GENOMIC DNA]</scope>
    <source>
        <strain evidence="2 3">LOR1-02</strain>
    </source>
</reference>
<dbReference type="Proteomes" id="UP001243009">
    <property type="component" value="Unassembled WGS sequence"/>
</dbReference>